<feature type="region of interest" description="Disordered" evidence="1">
    <location>
        <begin position="36"/>
        <end position="170"/>
    </location>
</feature>
<organism evidence="2">
    <name type="scientific">marine sediment metagenome</name>
    <dbReference type="NCBI Taxonomy" id="412755"/>
    <lineage>
        <taxon>unclassified sequences</taxon>
        <taxon>metagenomes</taxon>
        <taxon>ecological metagenomes</taxon>
    </lineage>
</organism>
<reference evidence="2" key="1">
    <citation type="journal article" date="2015" name="Nature">
        <title>Complex archaea that bridge the gap between prokaryotes and eukaryotes.</title>
        <authorList>
            <person name="Spang A."/>
            <person name="Saw J.H."/>
            <person name="Jorgensen S.L."/>
            <person name="Zaremba-Niedzwiedzka K."/>
            <person name="Martijn J."/>
            <person name="Lind A.E."/>
            <person name="van Eijk R."/>
            <person name="Schleper C."/>
            <person name="Guy L."/>
            <person name="Ettema T.J."/>
        </authorList>
    </citation>
    <scope>NUCLEOTIDE SEQUENCE</scope>
</reference>
<comment type="caution">
    <text evidence="2">The sequence shown here is derived from an EMBL/GenBank/DDBJ whole genome shotgun (WGS) entry which is preliminary data.</text>
</comment>
<dbReference type="AlphaFoldDB" id="A0A0F9NG13"/>
<gene>
    <name evidence="2" type="ORF">LCGC14_1341210</name>
</gene>
<proteinExistence type="predicted"/>
<sequence length="170" mass="18411">MTILIESFGDELTKLAEDSWVSRGWSRYKNLSKGLSDYGPPRKYPKSESGVAHAERLQTEKASRGTVRSMRGGKQVGPTRYFGGTTPRGGGTHRVAETATKPWPAPRVIARQIPKVTAKPLQASAHPSYQTTAKLRKAQGMQPSSTRIQPASVAGSSIKKGVMPRPPGSR</sequence>
<accession>A0A0F9NG13</accession>
<dbReference type="EMBL" id="LAZR01008206">
    <property type="protein sequence ID" value="KKM80307.1"/>
    <property type="molecule type" value="Genomic_DNA"/>
</dbReference>
<evidence type="ECO:0000313" key="2">
    <source>
        <dbReference type="EMBL" id="KKM80307.1"/>
    </source>
</evidence>
<name>A0A0F9NG13_9ZZZZ</name>
<protein>
    <submittedName>
        <fullName evidence="2">Uncharacterized protein</fullName>
    </submittedName>
</protein>
<evidence type="ECO:0000256" key="1">
    <source>
        <dbReference type="SAM" id="MobiDB-lite"/>
    </source>
</evidence>
<feature type="compositionally biased region" description="Basic and acidic residues" evidence="1">
    <location>
        <begin position="53"/>
        <end position="63"/>
    </location>
</feature>